<proteinExistence type="predicted"/>
<dbReference type="Proteomes" id="UP000314294">
    <property type="component" value="Unassembled WGS sequence"/>
</dbReference>
<name>A0A4Z2J554_9TELE</name>
<comment type="caution">
    <text evidence="1">The sequence shown here is derived from an EMBL/GenBank/DDBJ whole genome shotgun (WGS) entry which is preliminary data.</text>
</comment>
<gene>
    <name evidence="1" type="ORF">EYF80_005027</name>
</gene>
<reference evidence="1 2" key="1">
    <citation type="submission" date="2019-03" db="EMBL/GenBank/DDBJ databases">
        <title>First draft genome of Liparis tanakae, snailfish: a comprehensive survey of snailfish specific genes.</title>
        <authorList>
            <person name="Kim W."/>
            <person name="Song I."/>
            <person name="Jeong J.-H."/>
            <person name="Kim D."/>
            <person name="Kim S."/>
            <person name="Ryu S."/>
            <person name="Song J.Y."/>
            <person name="Lee S.K."/>
        </authorList>
    </citation>
    <scope>NUCLEOTIDE SEQUENCE [LARGE SCALE GENOMIC DNA]</scope>
    <source>
        <tissue evidence="1">Muscle</tissue>
    </source>
</reference>
<sequence length="73" mass="7172">MNVGRPAGSAPAGGERPMQALAEQLQWMTAGPVICSACADALCIWPPGGRGLGPSVLAYGLADGGAPPPDSPS</sequence>
<accession>A0A4Z2J554</accession>
<dbReference type="AlphaFoldDB" id="A0A4Z2J554"/>
<keyword evidence="2" id="KW-1185">Reference proteome</keyword>
<protein>
    <submittedName>
        <fullName evidence="1">Uncharacterized protein</fullName>
    </submittedName>
</protein>
<dbReference type="EMBL" id="SRLO01000025">
    <property type="protein sequence ID" value="TNN84612.1"/>
    <property type="molecule type" value="Genomic_DNA"/>
</dbReference>
<evidence type="ECO:0000313" key="1">
    <source>
        <dbReference type="EMBL" id="TNN84612.1"/>
    </source>
</evidence>
<evidence type="ECO:0000313" key="2">
    <source>
        <dbReference type="Proteomes" id="UP000314294"/>
    </source>
</evidence>
<organism evidence="1 2">
    <name type="scientific">Liparis tanakae</name>
    <name type="common">Tanaka's snailfish</name>
    <dbReference type="NCBI Taxonomy" id="230148"/>
    <lineage>
        <taxon>Eukaryota</taxon>
        <taxon>Metazoa</taxon>
        <taxon>Chordata</taxon>
        <taxon>Craniata</taxon>
        <taxon>Vertebrata</taxon>
        <taxon>Euteleostomi</taxon>
        <taxon>Actinopterygii</taxon>
        <taxon>Neopterygii</taxon>
        <taxon>Teleostei</taxon>
        <taxon>Neoteleostei</taxon>
        <taxon>Acanthomorphata</taxon>
        <taxon>Eupercaria</taxon>
        <taxon>Perciformes</taxon>
        <taxon>Cottioidei</taxon>
        <taxon>Cottales</taxon>
        <taxon>Liparidae</taxon>
        <taxon>Liparis</taxon>
    </lineage>
</organism>